<dbReference type="SUPFAM" id="SSF56112">
    <property type="entry name" value="Protein kinase-like (PK-like)"/>
    <property type="match status" value="1"/>
</dbReference>
<evidence type="ECO:0000313" key="2">
    <source>
        <dbReference type="Proteomes" id="UP000243217"/>
    </source>
</evidence>
<organism evidence="1 2">
    <name type="scientific">Thraustotheca clavata</name>
    <dbReference type="NCBI Taxonomy" id="74557"/>
    <lineage>
        <taxon>Eukaryota</taxon>
        <taxon>Sar</taxon>
        <taxon>Stramenopiles</taxon>
        <taxon>Oomycota</taxon>
        <taxon>Saprolegniomycetes</taxon>
        <taxon>Saprolegniales</taxon>
        <taxon>Achlyaceae</taxon>
        <taxon>Thraustotheca</taxon>
    </lineage>
</organism>
<dbReference type="InterPro" id="IPR011009">
    <property type="entry name" value="Kinase-like_dom_sf"/>
</dbReference>
<sequence>MVISELNMHHIPYFDKRNDKGNALVDTAIMSLVIQGAIKPTFSNSCPLWVRKLADDCLLANAEDRPNATQVANTIRQHLKQA</sequence>
<protein>
    <recommendedName>
        <fullName evidence="3">Serine-threonine/tyrosine-protein kinase catalytic domain-containing protein</fullName>
    </recommendedName>
</protein>
<dbReference type="Proteomes" id="UP000243217">
    <property type="component" value="Unassembled WGS sequence"/>
</dbReference>
<dbReference type="AlphaFoldDB" id="A0A1V9YZB3"/>
<gene>
    <name evidence="1" type="ORF">THRCLA_22503</name>
</gene>
<reference evidence="1 2" key="1">
    <citation type="journal article" date="2014" name="Genome Biol. Evol.">
        <title>The secreted proteins of Achlya hypogyna and Thraustotheca clavata identify the ancestral oomycete secretome and reveal gene acquisitions by horizontal gene transfer.</title>
        <authorList>
            <person name="Misner I."/>
            <person name="Blouin N."/>
            <person name="Leonard G."/>
            <person name="Richards T.A."/>
            <person name="Lane C.E."/>
        </authorList>
    </citation>
    <scope>NUCLEOTIDE SEQUENCE [LARGE SCALE GENOMIC DNA]</scope>
    <source>
        <strain evidence="1 2">ATCC 34112</strain>
    </source>
</reference>
<comment type="caution">
    <text evidence="1">The sequence shown here is derived from an EMBL/GenBank/DDBJ whole genome shotgun (WGS) entry which is preliminary data.</text>
</comment>
<evidence type="ECO:0000313" key="1">
    <source>
        <dbReference type="EMBL" id="OQR90880.1"/>
    </source>
</evidence>
<dbReference type="Gene3D" id="1.10.510.10">
    <property type="entry name" value="Transferase(Phosphotransferase) domain 1"/>
    <property type="match status" value="1"/>
</dbReference>
<keyword evidence="2" id="KW-1185">Reference proteome</keyword>
<dbReference type="STRING" id="74557.A0A1V9YZB3"/>
<name>A0A1V9YZB3_9STRA</name>
<evidence type="ECO:0008006" key="3">
    <source>
        <dbReference type="Google" id="ProtNLM"/>
    </source>
</evidence>
<accession>A0A1V9YZB3</accession>
<dbReference type="EMBL" id="JNBS01002480">
    <property type="protein sequence ID" value="OQR90880.1"/>
    <property type="molecule type" value="Genomic_DNA"/>
</dbReference>
<proteinExistence type="predicted"/>
<dbReference type="OrthoDB" id="79146at2759"/>